<dbReference type="AlphaFoldDB" id="A0A922EPY8"/>
<evidence type="ECO:0000313" key="1">
    <source>
        <dbReference type="EMBL" id="KAG6707384.1"/>
    </source>
</evidence>
<accession>A0A922EPY8</accession>
<comment type="caution">
    <text evidence="1">The sequence shown here is derived from an EMBL/GenBank/DDBJ whole genome shotgun (WGS) entry which is preliminary data.</text>
</comment>
<organism evidence="1 2">
    <name type="scientific">Carya illinoinensis</name>
    <name type="common">Pecan</name>
    <dbReference type="NCBI Taxonomy" id="32201"/>
    <lineage>
        <taxon>Eukaryota</taxon>
        <taxon>Viridiplantae</taxon>
        <taxon>Streptophyta</taxon>
        <taxon>Embryophyta</taxon>
        <taxon>Tracheophyta</taxon>
        <taxon>Spermatophyta</taxon>
        <taxon>Magnoliopsida</taxon>
        <taxon>eudicotyledons</taxon>
        <taxon>Gunneridae</taxon>
        <taxon>Pentapetalae</taxon>
        <taxon>rosids</taxon>
        <taxon>fabids</taxon>
        <taxon>Fagales</taxon>
        <taxon>Juglandaceae</taxon>
        <taxon>Carya</taxon>
    </lineage>
</organism>
<protein>
    <submittedName>
        <fullName evidence="1">Uncharacterized protein</fullName>
    </submittedName>
</protein>
<dbReference type="Proteomes" id="UP000811246">
    <property type="component" value="Chromosome 6"/>
</dbReference>
<evidence type="ECO:0000313" key="2">
    <source>
        <dbReference type="Proteomes" id="UP000811246"/>
    </source>
</evidence>
<dbReference type="EMBL" id="CM031830">
    <property type="protein sequence ID" value="KAG6707384.1"/>
    <property type="molecule type" value="Genomic_DNA"/>
</dbReference>
<gene>
    <name evidence="1" type="ORF">I3842_06G029000</name>
</gene>
<sequence length="40" mass="4702">MQVNVGKVWRLSIFYMELLREALLTLTRSSNGRSQKFSLQ</sequence>
<name>A0A922EPY8_CARIL</name>
<proteinExistence type="predicted"/>
<reference evidence="1" key="1">
    <citation type="submission" date="2021-01" db="EMBL/GenBank/DDBJ databases">
        <authorList>
            <person name="Lovell J.T."/>
            <person name="Bentley N."/>
            <person name="Bhattarai G."/>
            <person name="Jenkins J.W."/>
            <person name="Sreedasyam A."/>
            <person name="Alarcon Y."/>
            <person name="Bock C."/>
            <person name="Boston L."/>
            <person name="Carlson J."/>
            <person name="Cervantes K."/>
            <person name="Clermont K."/>
            <person name="Krom N."/>
            <person name="Kubenka K."/>
            <person name="Mamidi S."/>
            <person name="Mattison C."/>
            <person name="Monteros M."/>
            <person name="Pisani C."/>
            <person name="Plott C."/>
            <person name="Rajasekar S."/>
            <person name="Rhein H.S."/>
            <person name="Rohla C."/>
            <person name="Song M."/>
            <person name="Hilaire R.S."/>
            <person name="Shu S."/>
            <person name="Wells L."/>
            <person name="Wang X."/>
            <person name="Webber J."/>
            <person name="Heerema R.J."/>
            <person name="Klein P."/>
            <person name="Conner P."/>
            <person name="Grauke L."/>
            <person name="Grimwood J."/>
            <person name="Schmutz J."/>
            <person name="Randall J.J."/>
        </authorList>
    </citation>
    <scope>NUCLEOTIDE SEQUENCE</scope>
    <source>
        <tissue evidence="1">Leaf</tissue>
    </source>
</reference>